<dbReference type="AlphaFoldDB" id="A0A2M6XSJ1"/>
<dbReference type="Gene3D" id="3.40.50.300">
    <property type="entry name" value="P-loop containing nucleotide triphosphate hydrolases"/>
    <property type="match status" value="1"/>
</dbReference>
<name>A0A2M6XSJ1_9BACT</name>
<dbReference type="InterPro" id="IPR041682">
    <property type="entry name" value="AAA_14"/>
</dbReference>
<dbReference type="InterPro" id="IPR025420">
    <property type="entry name" value="DUF4143"/>
</dbReference>
<sequence>MKVEIIIKFIPMSSEIYKRTLVEQIKKWLDRPEIMVIIGPRQVGKTFLVRDILPKITSRQIEYFNFEDLEVRGLFISNPKSFLTHINDKDKIYVFDEFQKAPELTDYLKLKYDQGKEKMPKIFLTGSSSFKIQDKIAESLVGQSIIFNLFSLSFIEKYNLEKFDFLADLSKLNITELKQNIFFKGTELKNKLNSYLLEGGYPELGELSTQQKWEKLKSIIQTVLEKDLQNIVKADHLFSAKKLLEILSYRIGQIVSFENLASEMQLNIKTIRNLASILEGLFFIEFIYPKSSFGNEYKKAPKVYFDDLGMRNELIKIRNLPLEKTQIGCLVENFIFNQLKRYSFYKNDFRINYWQDYNKNEVDFILNQDNEIISLEVKYRKFEKPRISAGVINFINKYKPKFHITVTDTYFGQIKVGQIDAYFLPAYVFGLLV</sequence>
<dbReference type="EMBL" id="PEXX01000045">
    <property type="protein sequence ID" value="PIU10539.1"/>
    <property type="molecule type" value="Genomic_DNA"/>
</dbReference>
<proteinExistence type="predicted"/>
<evidence type="ECO:0008006" key="5">
    <source>
        <dbReference type="Google" id="ProtNLM"/>
    </source>
</evidence>
<reference evidence="4" key="1">
    <citation type="submission" date="2017-09" db="EMBL/GenBank/DDBJ databases">
        <title>Depth-based differentiation of microbial function through sediment-hosted aquifers and enrichment of novel symbionts in the deep terrestrial subsurface.</title>
        <authorList>
            <person name="Probst A.J."/>
            <person name="Ladd B."/>
            <person name="Jarett J.K."/>
            <person name="Geller-Mcgrath D.E."/>
            <person name="Sieber C.M.K."/>
            <person name="Emerson J.B."/>
            <person name="Anantharaman K."/>
            <person name="Thomas B.C."/>
            <person name="Malmstrom R."/>
            <person name="Stieglmeier M."/>
            <person name="Klingl A."/>
            <person name="Woyke T."/>
            <person name="Ryan C.M."/>
            <person name="Banfield J.F."/>
        </authorList>
    </citation>
    <scope>NUCLEOTIDE SEQUENCE [LARGE SCALE GENOMIC DNA]</scope>
</reference>
<dbReference type="PANTHER" id="PTHR43566:SF1">
    <property type="entry name" value="AAA+ ATPASE DOMAIN-CONTAINING PROTEIN"/>
    <property type="match status" value="1"/>
</dbReference>
<evidence type="ECO:0000313" key="4">
    <source>
        <dbReference type="Proteomes" id="UP000230586"/>
    </source>
</evidence>
<dbReference type="Pfam" id="PF13635">
    <property type="entry name" value="DUF4143"/>
    <property type="match status" value="1"/>
</dbReference>
<evidence type="ECO:0000259" key="2">
    <source>
        <dbReference type="Pfam" id="PF13635"/>
    </source>
</evidence>
<dbReference type="Proteomes" id="UP000230586">
    <property type="component" value="Unassembled WGS sequence"/>
</dbReference>
<evidence type="ECO:0000313" key="3">
    <source>
        <dbReference type="EMBL" id="PIU10539.1"/>
    </source>
</evidence>
<dbReference type="PANTHER" id="PTHR43566">
    <property type="entry name" value="CONSERVED PROTEIN"/>
    <property type="match status" value="1"/>
</dbReference>
<dbReference type="Pfam" id="PF13173">
    <property type="entry name" value="AAA_14"/>
    <property type="match status" value="1"/>
</dbReference>
<dbReference type="SUPFAM" id="SSF52540">
    <property type="entry name" value="P-loop containing nucleoside triphosphate hydrolases"/>
    <property type="match status" value="1"/>
</dbReference>
<feature type="domain" description="DUF4143" evidence="2">
    <location>
        <begin position="225"/>
        <end position="380"/>
    </location>
</feature>
<protein>
    <recommendedName>
        <fullName evidence="5">ATPase</fullName>
    </recommendedName>
</protein>
<organism evidence="3 4">
    <name type="scientific">Candidatus Kuenenbacteria bacterium CG08_land_8_20_14_0_20_37_23</name>
    <dbReference type="NCBI Taxonomy" id="1974617"/>
    <lineage>
        <taxon>Bacteria</taxon>
        <taxon>Candidatus Kueneniibacteriota</taxon>
    </lineage>
</organism>
<dbReference type="InterPro" id="IPR027417">
    <property type="entry name" value="P-loop_NTPase"/>
</dbReference>
<feature type="domain" description="AAA" evidence="1">
    <location>
        <begin position="33"/>
        <end position="156"/>
    </location>
</feature>
<comment type="caution">
    <text evidence="3">The sequence shown here is derived from an EMBL/GenBank/DDBJ whole genome shotgun (WGS) entry which is preliminary data.</text>
</comment>
<gene>
    <name evidence="3" type="ORF">COT27_02695</name>
</gene>
<evidence type="ECO:0000259" key="1">
    <source>
        <dbReference type="Pfam" id="PF13173"/>
    </source>
</evidence>
<accession>A0A2M6XSJ1</accession>